<organism evidence="2 3">
    <name type="scientific">Orrella marina</name>
    <dbReference type="NCBI Taxonomy" id="2163011"/>
    <lineage>
        <taxon>Bacteria</taxon>
        <taxon>Pseudomonadati</taxon>
        <taxon>Pseudomonadota</taxon>
        <taxon>Betaproteobacteria</taxon>
        <taxon>Burkholderiales</taxon>
        <taxon>Alcaligenaceae</taxon>
        <taxon>Orrella</taxon>
    </lineage>
</organism>
<dbReference type="GO" id="GO:0006313">
    <property type="term" value="P:DNA transposition"/>
    <property type="evidence" value="ECO:0007669"/>
    <property type="project" value="InterPro"/>
</dbReference>
<keyword evidence="1" id="KW-0175">Coiled coil</keyword>
<dbReference type="EMBL" id="CP028901">
    <property type="protein sequence ID" value="AWB32718.1"/>
    <property type="molecule type" value="Genomic_DNA"/>
</dbReference>
<dbReference type="SUPFAM" id="SSF46689">
    <property type="entry name" value="Homeodomain-like"/>
    <property type="match status" value="1"/>
</dbReference>
<sequence>MPSYSDEFKAQVVRKMMPPNSQSVSQISKEMGISAPTLYAWKNQYRAKGHVVPAKPSRPDQWDTRSKLAAIIQTASMNEAERSEYCRANGLYPEQLDAWKAALESADLDGQPTSKADLAAERKKVKQLERELNRKDKALAETAALLALSKKASAIWGIKEED</sequence>
<dbReference type="Proteomes" id="UP000244571">
    <property type="component" value="Chromosome"/>
</dbReference>
<dbReference type="AlphaFoldDB" id="A0A2R4XFY4"/>
<accession>A0A2R4XFY4</accession>
<dbReference type="InterPro" id="IPR002514">
    <property type="entry name" value="Transposase_8"/>
</dbReference>
<dbReference type="GO" id="GO:0004803">
    <property type="term" value="F:transposase activity"/>
    <property type="evidence" value="ECO:0007669"/>
    <property type="project" value="InterPro"/>
</dbReference>
<evidence type="ECO:0008006" key="4">
    <source>
        <dbReference type="Google" id="ProtNLM"/>
    </source>
</evidence>
<proteinExistence type="predicted"/>
<dbReference type="Pfam" id="PF01527">
    <property type="entry name" value="HTH_Tnp_1"/>
    <property type="match status" value="2"/>
</dbReference>
<evidence type="ECO:0000313" key="3">
    <source>
        <dbReference type="Proteomes" id="UP000244571"/>
    </source>
</evidence>
<dbReference type="Gene3D" id="1.10.10.60">
    <property type="entry name" value="Homeodomain-like"/>
    <property type="match status" value="1"/>
</dbReference>
<dbReference type="RefSeq" id="WP_108620159.1">
    <property type="nucleotide sequence ID" value="NZ_CP028901.1"/>
</dbReference>
<dbReference type="GO" id="GO:0003677">
    <property type="term" value="F:DNA binding"/>
    <property type="evidence" value="ECO:0007669"/>
    <property type="project" value="InterPro"/>
</dbReference>
<gene>
    <name evidence="2" type="ORF">DBV39_02190</name>
</gene>
<dbReference type="OrthoDB" id="9813126at2"/>
<evidence type="ECO:0000256" key="1">
    <source>
        <dbReference type="SAM" id="Coils"/>
    </source>
</evidence>
<keyword evidence="3" id="KW-1185">Reference proteome</keyword>
<protein>
    <recommendedName>
        <fullName evidence="4">Transposase</fullName>
    </recommendedName>
</protein>
<dbReference type="KEGG" id="boz:DBV39_02190"/>
<feature type="coiled-coil region" evidence="1">
    <location>
        <begin position="115"/>
        <end position="145"/>
    </location>
</feature>
<reference evidence="2 3" key="1">
    <citation type="submission" date="2018-04" db="EMBL/GenBank/DDBJ databases">
        <title>Bordetella sp. HZ20 isolated from seawater.</title>
        <authorList>
            <person name="Sun C."/>
        </authorList>
    </citation>
    <scope>NUCLEOTIDE SEQUENCE [LARGE SCALE GENOMIC DNA]</scope>
    <source>
        <strain evidence="2 3">HZ20</strain>
    </source>
</reference>
<evidence type="ECO:0000313" key="2">
    <source>
        <dbReference type="EMBL" id="AWB32718.1"/>
    </source>
</evidence>
<name>A0A2R4XFY4_9BURK</name>
<dbReference type="InterPro" id="IPR009057">
    <property type="entry name" value="Homeodomain-like_sf"/>
</dbReference>